<keyword evidence="5" id="KW-1185">Reference proteome</keyword>
<protein>
    <submittedName>
        <fullName evidence="4">TetR/AcrR family transcriptional regulator</fullName>
    </submittedName>
</protein>
<evidence type="ECO:0000313" key="5">
    <source>
        <dbReference type="Proteomes" id="UP000218387"/>
    </source>
</evidence>
<dbReference type="SUPFAM" id="SSF46689">
    <property type="entry name" value="Homeodomain-like"/>
    <property type="match status" value="1"/>
</dbReference>
<keyword evidence="1 2" id="KW-0238">DNA-binding</keyword>
<gene>
    <name evidence="4" type="ORF">CPZ25_017330</name>
</gene>
<dbReference type="Gene3D" id="1.10.357.10">
    <property type="entry name" value="Tetracycline Repressor, domain 2"/>
    <property type="match status" value="1"/>
</dbReference>
<dbReference type="InterPro" id="IPR023772">
    <property type="entry name" value="DNA-bd_HTH_TetR-type_CS"/>
</dbReference>
<dbReference type="InterPro" id="IPR050109">
    <property type="entry name" value="HTH-type_TetR-like_transc_reg"/>
</dbReference>
<evidence type="ECO:0000313" key="4">
    <source>
        <dbReference type="EMBL" id="QCT73017.1"/>
    </source>
</evidence>
<dbReference type="Proteomes" id="UP000218387">
    <property type="component" value="Chromosome"/>
</dbReference>
<evidence type="ECO:0000259" key="3">
    <source>
        <dbReference type="PROSITE" id="PS50977"/>
    </source>
</evidence>
<dbReference type="KEGG" id="emt:CPZ25_017330"/>
<sequence>MANYKTGLETKEKIYATARKLFYENGFVKTTLAEIARESGANKAMVSYYFGNKNNLALEVYNEYMVAMKVKTQNIIASQFPDSDLLLRTAIEYRLQNRNCNRNKGLNRFYHELCDSNIFMKTESASVGFIENINKTHKLGLSRVDVKALALANLSVVHGLHVARNEGFLDCSSEYLAETEIRLLLQSLKIDNELIENYIERSREIVDKIEISVGKNFKVL</sequence>
<dbReference type="InterPro" id="IPR001647">
    <property type="entry name" value="HTH_TetR"/>
</dbReference>
<name>A0A4P9CBQ9_EUBML</name>
<feature type="DNA-binding region" description="H-T-H motif" evidence="2">
    <location>
        <begin position="31"/>
        <end position="50"/>
    </location>
</feature>
<dbReference type="GO" id="GO:0003677">
    <property type="term" value="F:DNA binding"/>
    <property type="evidence" value="ECO:0007669"/>
    <property type="project" value="UniProtKB-UniRule"/>
</dbReference>
<organism evidence="4 5">
    <name type="scientific">Eubacterium maltosivorans</name>
    <dbReference type="NCBI Taxonomy" id="2041044"/>
    <lineage>
        <taxon>Bacteria</taxon>
        <taxon>Bacillati</taxon>
        <taxon>Bacillota</taxon>
        <taxon>Clostridia</taxon>
        <taxon>Eubacteriales</taxon>
        <taxon>Eubacteriaceae</taxon>
        <taxon>Eubacterium</taxon>
    </lineage>
</organism>
<dbReference type="InterPro" id="IPR009057">
    <property type="entry name" value="Homeodomain-like_sf"/>
</dbReference>
<evidence type="ECO:0000256" key="2">
    <source>
        <dbReference type="PROSITE-ProRule" id="PRU00335"/>
    </source>
</evidence>
<dbReference type="RefSeq" id="WP_058695660.1">
    <property type="nucleotide sequence ID" value="NZ_CABJDW020000007.1"/>
</dbReference>
<dbReference type="Pfam" id="PF00440">
    <property type="entry name" value="TetR_N"/>
    <property type="match status" value="1"/>
</dbReference>
<dbReference type="EMBL" id="CP029487">
    <property type="protein sequence ID" value="QCT73017.1"/>
    <property type="molecule type" value="Genomic_DNA"/>
</dbReference>
<dbReference type="PANTHER" id="PTHR30328:SF54">
    <property type="entry name" value="HTH-TYPE TRANSCRIPTIONAL REPRESSOR SCO4008"/>
    <property type="match status" value="1"/>
</dbReference>
<reference evidence="4 5" key="1">
    <citation type="submission" date="2018-05" db="EMBL/GenBank/DDBJ databases">
        <title>Genome comparison of Eubacterium sp.</title>
        <authorList>
            <person name="Feng Y."/>
            <person name="Sanchez-Andrea I."/>
            <person name="Stams A.J.M."/>
            <person name="De Vos W.M."/>
        </authorList>
    </citation>
    <scope>NUCLEOTIDE SEQUENCE [LARGE SCALE GENOMIC DNA]</scope>
    <source>
        <strain evidence="4 5">YI</strain>
    </source>
</reference>
<proteinExistence type="predicted"/>
<dbReference type="PANTHER" id="PTHR30328">
    <property type="entry name" value="TRANSCRIPTIONAL REPRESSOR"/>
    <property type="match status" value="1"/>
</dbReference>
<dbReference type="PROSITE" id="PS50977">
    <property type="entry name" value="HTH_TETR_2"/>
    <property type="match status" value="1"/>
</dbReference>
<dbReference type="GO" id="GO:0006355">
    <property type="term" value="P:regulation of DNA-templated transcription"/>
    <property type="evidence" value="ECO:0007669"/>
    <property type="project" value="UniProtKB-ARBA"/>
</dbReference>
<evidence type="ECO:0000256" key="1">
    <source>
        <dbReference type="ARBA" id="ARBA00023125"/>
    </source>
</evidence>
<dbReference type="PROSITE" id="PS01081">
    <property type="entry name" value="HTH_TETR_1"/>
    <property type="match status" value="1"/>
</dbReference>
<dbReference type="PRINTS" id="PR00455">
    <property type="entry name" value="HTHTETR"/>
</dbReference>
<accession>A0A4P9CBQ9</accession>
<feature type="domain" description="HTH tetR-type" evidence="3">
    <location>
        <begin position="8"/>
        <end position="68"/>
    </location>
</feature>
<dbReference type="AlphaFoldDB" id="A0A4P9CBQ9"/>